<dbReference type="Proteomes" id="UP000193144">
    <property type="component" value="Unassembled WGS sequence"/>
</dbReference>
<dbReference type="Pfam" id="PF20566">
    <property type="entry name" value="Eap1"/>
    <property type="match status" value="1"/>
</dbReference>
<evidence type="ECO:0000313" key="3">
    <source>
        <dbReference type="Proteomes" id="UP000193144"/>
    </source>
</evidence>
<accession>A0A1Y1YVT9</accession>
<feature type="compositionally biased region" description="Polar residues" evidence="1">
    <location>
        <begin position="562"/>
        <end position="595"/>
    </location>
</feature>
<proteinExistence type="predicted"/>
<protein>
    <submittedName>
        <fullName evidence="2">Uncharacterized protein</fullName>
    </submittedName>
</protein>
<dbReference type="AlphaFoldDB" id="A0A1Y1YVT9"/>
<dbReference type="OrthoDB" id="2504266at2759"/>
<feature type="compositionally biased region" description="Basic and acidic residues" evidence="1">
    <location>
        <begin position="128"/>
        <end position="148"/>
    </location>
</feature>
<feature type="compositionally biased region" description="Gly residues" evidence="1">
    <location>
        <begin position="865"/>
        <end position="881"/>
    </location>
</feature>
<feature type="compositionally biased region" description="Basic and acidic residues" evidence="1">
    <location>
        <begin position="243"/>
        <end position="313"/>
    </location>
</feature>
<feature type="compositionally biased region" description="Polar residues" evidence="1">
    <location>
        <begin position="328"/>
        <end position="341"/>
    </location>
</feature>
<dbReference type="STRING" id="1231657.A0A1Y1YVT9"/>
<feature type="compositionally biased region" description="Basic and acidic residues" evidence="1">
    <location>
        <begin position="174"/>
        <end position="199"/>
    </location>
</feature>
<feature type="compositionally biased region" description="Low complexity" evidence="1">
    <location>
        <begin position="612"/>
        <end position="626"/>
    </location>
</feature>
<feature type="compositionally biased region" description="Basic and acidic residues" evidence="1">
    <location>
        <begin position="629"/>
        <end position="675"/>
    </location>
</feature>
<name>A0A1Y1YVT9_9PLEO</name>
<feature type="compositionally biased region" description="Gly residues" evidence="1">
    <location>
        <begin position="809"/>
        <end position="825"/>
    </location>
</feature>
<feature type="compositionally biased region" description="Low complexity" evidence="1">
    <location>
        <begin position="493"/>
        <end position="507"/>
    </location>
</feature>
<feature type="compositionally biased region" description="Basic and acidic residues" evidence="1">
    <location>
        <begin position="211"/>
        <end position="233"/>
    </location>
</feature>
<feature type="compositionally biased region" description="Polar residues" evidence="1">
    <location>
        <begin position="9"/>
        <end position="19"/>
    </location>
</feature>
<dbReference type="InterPro" id="IPR046784">
    <property type="entry name" value="Eap1"/>
</dbReference>
<comment type="caution">
    <text evidence="2">The sequence shown here is derived from an EMBL/GenBank/DDBJ whole genome shotgun (WGS) entry which is preliminary data.</text>
</comment>
<gene>
    <name evidence="2" type="ORF">BCR34DRAFT_605720</name>
</gene>
<feature type="region of interest" description="Disordered" evidence="1">
    <location>
        <begin position="609"/>
        <end position="694"/>
    </location>
</feature>
<feature type="compositionally biased region" description="Pro residues" evidence="1">
    <location>
        <begin position="762"/>
        <end position="781"/>
    </location>
</feature>
<feature type="region of interest" description="Disordered" evidence="1">
    <location>
        <begin position="739"/>
        <end position="892"/>
    </location>
</feature>
<feature type="region of interest" description="Disordered" evidence="1">
    <location>
        <begin position="1"/>
        <end position="356"/>
    </location>
</feature>
<reference evidence="2 3" key="1">
    <citation type="submission" date="2016-07" db="EMBL/GenBank/DDBJ databases">
        <title>Pervasive Adenine N6-methylation of Active Genes in Fungi.</title>
        <authorList>
            <consortium name="DOE Joint Genome Institute"/>
            <person name="Mondo S.J."/>
            <person name="Dannebaum R.O."/>
            <person name="Kuo R.C."/>
            <person name="Labutti K."/>
            <person name="Haridas S."/>
            <person name="Kuo A."/>
            <person name="Salamov A."/>
            <person name="Ahrendt S.R."/>
            <person name="Lipzen A."/>
            <person name="Sullivan W."/>
            <person name="Andreopoulos W.B."/>
            <person name="Clum A."/>
            <person name="Lindquist E."/>
            <person name="Daum C."/>
            <person name="Ramamoorthy G.K."/>
            <person name="Gryganskyi A."/>
            <person name="Culley D."/>
            <person name="Magnuson J.K."/>
            <person name="James T.Y."/>
            <person name="O'Malley M.A."/>
            <person name="Stajich J.E."/>
            <person name="Spatafora J.W."/>
            <person name="Visel A."/>
            <person name="Grigoriev I.V."/>
        </authorList>
    </citation>
    <scope>NUCLEOTIDE SEQUENCE [LARGE SCALE GENOMIC DNA]</scope>
    <source>
        <strain evidence="2 3">CBS 115471</strain>
    </source>
</reference>
<sequence>MVGPRYTVEQLQHLRSSPLVQKPDGLPNIEQWMETPADQNNNATTANRRPRSGPVRDSDISLGGEARSDRPLFSNAGMGNFGRRPSAQPEDTVLGPPKLSFTSASRNAKVAAENAEKRTLPAADGDTLGDRFSARERWTRDERTRDKPGYTNGRRNAREDGESGWTNVKARKSLGQEDFDRGFGRNNDRDREKPQKEGDGDNDTTSRRTNVTREKPESRWGRREESATKESEGNRFTSGQGGWRDRERDRGGDRDRDREWNRGAQKVEEDPEWMDTKAPGDKKQAKTQEDFQRWKEQMRAKDAPAEEKEDVKEPPSTISAPQPLIETSIPTTFSPAPSKQMTPLGLDPSRDGFFGNWGKEKAQELNAPQPTVAAKKAKAKSKFAGMFAKPEEPANPPPLPALESPAPGANGSNDEDKQGFQRILQMLGGATISGPGPQPPSGVPLNGNRQGGGISLDLFQTSQPEEPSEMRQLPGQRIPRTAEQQSMLENILAPRPSAPESRPSQARFSTMSPEANFFEQYGLPRQDSGHPVDDFPTQQPPPRNSSAQEAQLNALLKRQQRDQSNQDQAKQQFLLNLMQPTRVTPPQGMPQNLPRSAQENQNLQAIFEQSAQRQQGQPRGRGLPPGFMDDPRLYADPELAMRRDAERREVERREAASFRAMEEARRREQHQREALLEQQQQEAMRKNNPRLPPSMYDDPALAGLQRRNTQGEIPRQMTNMGIPSQPVPDMAYMRGNPGMPPTPQDRNIAPPPGFGAPVGMRQPPPPGFGGPGPQGGPPGPPQHMGLGPSFSAGNTPLGHPPGIPPNRVGGMGVGGLFQGQGQGGMPGPPQGYFPPPGYGPPPGMGMRGDQDPRLMMGGRPDFEGFGAGGPPQQQGGNGGNGPRQVGRPPGMY</sequence>
<feature type="compositionally biased region" description="Pro residues" evidence="1">
    <location>
        <begin position="826"/>
        <end position="843"/>
    </location>
</feature>
<keyword evidence="3" id="KW-1185">Reference proteome</keyword>
<feature type="compositionally biased region" description="Pro residues" evidence="1">
    <location>
        <begin position="739"/>
        <end position="754"/>
    </location>
</feature>
<evidence type="ECO:0000256" key="1">
    <source>
        <dbReference type="SAM" id="MobiDB-lite"/>
    </source>
</evidence>
<dbReference type="EMBL" id="MCFA01000162">
    <property type="protein sequence ID" value="ORY02069.1"/>
    <property type="molecule type" value="Genomic_DNA"/>
</dbReference>
<evidence type="ECO:0000313" key="2">
    <source>
        <dbReference type="EMBL" id="ORY02069.1"/>
    </source>
</evidence>
<feature type="region of interest" description="Disordered" evidence="1">
    <location>
        <begin position="384"/>
        <end position="595"/>
    </location>
</feature>
<organism evidence="2 3">
    <name type="scientific">Clohesyomyces aquaticus</name>
    <dbReference type="NCBI Taxonomy" id="1231657"/>
    <lineage>
        <taxon>Eukaryota</taxon>
        <taxon>Fungi</taxon>
        <taxon>Dikarya</taxon>
        <taxon>Ascomycota</taxon>
        <taxon>Pezizomycotina</taxon>
        <taxon>Dothideomycetes</taxon>
        <taxon>Pleosporomycetidae</taxon>
        <taxon>Pleosporales</taxon>
        <taxon>Lindgomycetaceae</taxon>
        <taxon>Clohesyomyces</taxon>
    </lineage>
</organism>
<feature type="compositionally biased region" description="Low complexity" evidence="1">
    <location>
        <begin position="882"/>
        <end position="892"/>
    </location>
</feature>